<organism evidence="1 2">
    <name type="scientific">Sphingomonas suaedae</name>
    <dbReference type="NCBI Taxonomy" id="2599297"/>
    <lineage>
        <taxon>Bacteria</taxon>
        <taxon>Pseudomonadati</taxon>
        <taxon>Pseudomonadota</taxon>
        <taxon>Alphaproteobacteria</taxon>
        <taxon>Sphingomonadales</taxon>
        <taxon>Sphingomonadaceae</taxon>
        <taxon>Sphingomonas</taxon>
    </lineage>
</organism>
<evidence type="ECO:0000313" key="2">
    <source>
        <dbReference type="Proteomes" id="UP000318055"/>
    </source>
</evidence>
<name>A0A518RH13_9SPHN</name>
<keyword evidence="2" id="KW-1185">Reference proteome</keyword>
<dbReference type="AlphaFoldDB" id="A0A518RH13"/>
<dbReference type="RefSeq" id="WP_145847661.1">
    <property type="nucleotide sequence ID" value="NZ_CP042239.1"/>
</dbReference>
<gene>
    <name evidence="1" type="ORF">FPZ54_12495</name>
</gene>
<reference evidence="1 2" key="1">
    <citation type="submission" date="2019-07" db="EMBL/GenBank/DDBJ databases">
        <title>Sphingomonas alkalisoli sp. nov., isolated from rhizosphere soil of Suaedae salsa.</title>
        <authorList>
            <person name="Zhang H."/>
            <person name="Xu L."/>
            <person name="Zhang J.-X."/>
            <person name="Sun J.-Q."/>
        </authorList>
    </citation>
    <scope>NUCLEOTIDE SEQUENCE [LARGE SCALE GENOMIC DNA]</scope>
    <source>
        <strain evidence="1 2">XS-10</strain>
    </source>
</reference>
<evidence type="ECO:0000313" key="1">
    <source>
        <dbReference type="EMBL" id="QDX26747.1"/>
    </source>
</evidence>
<dbReference type="Proteomes" id="UP000318055">
    <property type="component" value="Chromosome"/>
</dbReference>
<dbReference type="OrthoDB" id="8441564at2"/>
<accession>A0A518RH13</accession>
<protein>
    <submittedName>
        <fullName evidence="1">Uncharacterized protein</fullName>
    </submittedName>
</protein>
<sequence length="114" mass="12680">MASDATPNRHVAHAGRYPVDDRARLRQSIEALEARITVEIAARSAHGQPYWPDALRAAQVSSEAHETLFSDRGLFERFDWARPDLLSRTMLEQRPALLTEIATALDQSGGSRPS</sequence>
<dbReference type="KEGG" id="ssua:FPZ54_12495"/>
<proteinExistence type="predicted"/>
<dbReference type="EMBL" id="CP042239">
    <property type="protein sequence ID" value="QDX26747.1"/>
    <property type="molecule type" value="Genomic_DNA"/>
</dbReference>